<organism evidence="2 3">
    <name type="scientific">Paenibacillus baimaensis</name>
    <dbReference type="NCBI Taxonomy" id="2982185"/>
    <lineage>
        <taxon>Bacteria</taxon>
        <taxon>Bacillati</taxon>
        <taxon>Bacillota</taxon>
        <taxon>Bacilli</taxon>
        <taxon>Bacillales</taxon>
        <taxon>Paenibacillaceae</taxon>
        <taxon>Paenibacillus</taxon>
    </lineage>
</organism>
<comment type="caution">
    <text evidence="2">The sequence shown here is derived from an EMBL/GenBank/DDBJ whole genome shotgun (WGS) entry which is preliminary data.</text>
</comment>
<dbReference type="Gene3D" id="3.30.1370.60">
    <property type="entry name" value="Hypothetical oxidoreductase yiak, domain 2"/>
    <property type="match status" value="1"/>
</dbReference>
<evidence type="ECO:0000256" key="1">
    <source>
        <dbReference type="ARBA" id="ARBA00023002"/>
    </source>
</evidence>
<name>A0ABT2UBD4_9BACL</name>
<dbReference type="Proteomes" id="UP001652445">
    <property type="component" value="Unassembled WGS sequence"/>
</dbReference>
<evidence type="ECO:0000313" key="3">
    <source>
        <dbReference type="Proteomes" id="UP001652445"/>
    </source>
</evidence>
<evidence type="ECO:0000313" key="2">
    <source>
        <dbReference type="EMBL" id="MCU6791232.1"/>
    </source>
</evidence>
<dbReference type="InterPro" id="IPR043144">
    <property type="entry name" value="Mal/L-sulf/L-lact_DH-like_ah"/>
</dbReference>
<accession>A0ABT2UBD4</accession>
<sequence length="333" mass="36563">MLRVPFSEMMDQFVRVLLGKGFTEERAQQCAALFAEASLDGVYSHGLNRFPSFIEYMDKGYIDIDAVPECIHSFGAMERWDGHLGPGNLNARLCMDRAIALAKQHGIGCVALRNTNHWMRGGSYGWQAVEAGCAGICWTNTMPNLPPWGSTERKLGNNPIVFAVPRAEGAIVLDMAISQFSYGQLNTKKLLGSQLPVDGGYDTAGNLTKDPSAILKSGRPLPIGFWKGSGLALVLDLMAAMLADGQSTHEIGKLPVEHSVSQVFMAFDIGAFPNLDYINERIHEAILDLQGAAPLEEDSTVRYPGEDTLVRRQYNLEHGIPVEPSIWQQVTRL</sequence>
<dbReference type="EC" id="1.1.1.130" evidence="2"/>
<dbReference type="InterPro" id="IPR036111">
    <property type="entry name" value="Mal/L-sulfo/L-lacto_DH-like_sf"/>
</dbReference>
<gene>
    <name evidence="2" type="primary">yiaK</name>
    <name evidence="2" type="ORF">OB236_03715</name>
</gene>
<proteinExistence type="predicted"/>
<keyword evidence="1 2" id="KW-0560">Oxidoreductase</keyword>
<dbReference type="SUPFAM" id="SSF89733">
    <property type="entry name" value="L-sulfolactate dehydrogenase-like"/>
    <property type="match status" value="1"/>
</dbReference>
<dbReference type="NCBIfam" id="NF009750">
    <property type="entry name" value="PRK13260.1"/>
    <property type="match status" value="1"/>
</dbReference>
<dbReference type="EMBL" id="JAOQIO010000007">
    <property type="protein sequence ID" value="MCU6791232.1"/>
    <property type="molecule type" value="Genomic_DNA"/>
</dbReference>
<dbReference type="RefSeq" id="WP_262682823.1">
    <property type="nucleotide sequence ID" value="NZ_JAOQIO010000007.1"/>
</dbReference>
<dbReference type="InterPro" id="IPR043143">
    <property type="entry name" value="Mal/L-sulf/L-lact_DH-like_NADP"/>
</dbReference>
<protein>
    <submittedName>
        <fullName evidence="2">3-dehydro-L-gulonate 2-dehydrogenase</fullName>
        <ecNumber evidence="2">1.1.1.130</ecNumber>
    </submittedName>
</protein>
<dbReference type="PANTHER" id="PTHR11091">
    <property type="entry name" value="OXIDOREDUCTASE-RELATED"/>
    <property type="match status" value="1"/>
</dbReference>
<dbReference type="GO" id="GO:0047559">
    <property type="term" value="F:3-dehydro-L-gulonate 2-dehydrogenase activity"/>
    <property type="evidence" value="ECO:0007669"/>
    <property type="project" value="UniProtKB-EC"/>
</dbReference>
<keyword evidence="3" id="KW-1185">Reference proteome</keyword>
<dbReference type="InterPro" id="IPR003767">
    <property type="entry name" value="Malate/L-lactate_DH-like"/>
</dbReference>
<dbReference type="Pfam" id="PF02615">
    <property type="entry name" value="Ldh_2"/>
    <property type="match status" value="1"/>
</dbReference>
<dbReference type="Gene3D" id="1.10.1530.10">
    <property type="match status" value="1"/>
</dbReference>
<dbReference type="PANTHER" id="PTHR11091:SF3">
    <property type="entry name" value="2,3-DIKETO-L-GULONATE REDUCTASE"/>
    <property type="match status" value="1"/>
</dbReference>
<reference evidence="2 3" key="1">
    <citation type="submission" date="2022-09" db="EMBL/GenBank/DDBJ databases">
        <authorList>
            <person name="Han X.L."/>
            <person name="Wang Q."/>
            <person name="Lu T."/>
        </authorList>
    </citation>
    <scope>NUCLEOTIDE SEQUENCE [LARGE SCALE GENOMIC DNA]</scope>
    <source>
        <strain evidence="2 3">WQ 127069</strain>
    </source>
</reference>